<reference evidence="2 3" key="1">
    <citation type="submission" date="2020-01" db="EMBL/GenBank/DDBJ databases">
        <authorList>
            <person name="Kim M."/>
        </authorList>
    </citation>
    <scope>NUCLEOTIDE SEQUENCE [LARGE SCALE GENOMIC DNA]</scope>
    <source>
        <strain evidence="2 3">BT10</strain>
    </source>
</reference>
<dbReference type="Proteomes" id="UP000464214">
    <property type="component" value="Chromosome"/>
</dbReference>
<feature type="transmembrane region" description="Helical" evidence="1">
    <location>
        <begin position="146"/>
        <end position="167"/>
    </location>
</feature>
<dbReference type="InterPro" id="IPR045691">
    <property type="entry name" value="DUF6056"/>
</dbReference>
<organism evidence="2 3">
    <name type="scientific">Nibribacter ruber</name>
    <dbReference type="NCBI Taxonomy" id="2698458"/>
    <lineage>
        <taxon>Bacteria</taxon>
        <taxon>Pseudomonadati</taxon>
        <taxon>Bacteroidota</taxon>
        <taxon>Cytophagia</taxon>
        <taxon>Cytophagales</taxon>
        <taxon>Hymenobacteraceae</taxon>
        <taxon>Nibribacter</taxon>
    </lineage>
</organism>
<feature type="transmembrane region" description="Helical" evidence="1">
    <location>
        <begin position="368"/>
        <end position="387"/>
    </location>
</feature>
<evidence type="ECO:0000256" key="1">
    <source>
        <dbReference type="SAM" id="Phobius"/>
    </source>
</evidence>
<evidence type="ECO:0008006" key="4">
    <source>
        <dbReference type="Google" id="ProtNLM"/>
    </source>
</evidence>
<dbReference type="EMBL" id="CP047897">
    <property type="protein sequence ID" value="QHL89264.1"/>
    <property type="molecule type" value="Genomic_DNA"/>
</dbReference>
<dbReference type="AlphaFoldDB" id="A0A6P1P491"/>
<dbReference type="Pfam" id="PF19528">
    <property type="entry name" value="DUF6056"/>
    <property type="match status" value="1"/>
</dbReference>
<keyword evidence="1" id="KW-0472">Membrane</keyword>
<feature type="transmembrane region" description="Helical" evidence="1">
    <location>
        <begin position="222"/>
        <end position="243"/>
    </location>
</feature>
<dbReference type="KEGG" id="nib:GU926_18225"/>
<keyword evidence="1" id="KW-0812">Transmembrane</keyword>
<keyword evidence="3" id="KW-1185">Reference proteome</keyword>
<gene>
    <name evidence="2" type="ORF">GU926_18225</name>
</gene>
<proteinExistence type="predicted"/>
<evidence type="ECO:0000313" key="3">
    <source>
        <dbReference type="Proteomes" id="UP000464214"/>
    </source>
</evidence>
<accession>A0A6P1P491</accession>
<evidence type="ECO:0000313" key="2">
    <source>
        <dbReference type="EMBL" id="QHL89264.1"/>
    </source>
</evidence>
<feature type="transmembrane region" description="Helical" evidence="1">
    <location>
        <begin position="88"/>
        <end position="109"/>
    </location>
</feature>
<feature type="transmembrane region" description="Helical" evidence="1">
    <location>
        <begin position="179"/>
        <end position="210"/>
    </location>
</feature>
<feature type="transmembrane region" description="Helical" evidence="1">
    <location>
        <begin position="338"/>
        <end position="356"/>
    </location>
</feature>
<sequence length="493" mass="55619">MRISAFFKEKWAHRTILLLAFLALAALLCLTQFIHPAADDYGYALRDSQQSFWAIQKETYLHWSGRYFGTAILQLNPLQYGSFTGYRIVSFCMILGFAAGLYLLVEHLFKTTWPASNRRALAALLFLLYLVQCPSLPEAFFWLTGFLTYTVSCVLFLLVLVLLRQLILSDITGIKTGYWVVASALGVMIIGSNEISLIMLMSTLLVILAYHWQQKTPSRFHLMLVFLICLFAALVMVLAPGNYQRMGEEAKAQNLLWSVLYSTGLTVIAFVKWAIPLIVGSLVYILYIFPKKSAGPTSKLFAVDTRWIVLVYVATLFAMHFLFVWSTGERPTPRLENVIYFYLFLGWFYLLHLLLVRYQASTSALPLAFPRLVPALVLLLFAGTLLTQQNPFTTAFSDIVTGKAAGYHAQMQARYELLTTSRCKTCALPPLTKVPASITFIDIAPKDDTVHGWVNVGTAAYWKKDSVYLSQPNPPLQENKNSLVEWGKTLLSN</sequence>
<name>A0A6P1P491_9BACT</name>
<feature type="transmembrane region" description="Helical" evidence="1">
    <location>
        <begin position="307"/>
        <end position="326"/>
    </location>
</feature>
<protein>
    <recommendedName>
        <fullName evidence="4">Glycosyltransferase RgtA/B/C/D-like domain-containing protein</fullName>
    </recommendedName>
</protein>
<feature type="transmembrane region" description="Helical" evidence="1">
    <location>
        <begin position="255"/>
        <end position="287"/>
    </location>
</feature>
<dbReference type="RefSeq" id="WP_160694452.1">
    <property type="nucleotide sequence ID" value="NZ_CP047897.1"/>
</dbReference>
<keyword evidence="1" id="KW-1133">Transmembrane helix</keyword>
<feature type="transmembrane region" description="Helical" evidence="1">
    <location>
        <begin position="121"/>
        <end position="140"/>
    </location>
</feature>